<sequence>MKIEFEKQFGKGTDPWYAKAERWAKKQRFPISFLLLGFIDYLKKWWIDVKIYNTMKDVDRQTDELLQSWKEPEREPHIVETGVFGDEGWSIEISNPIVERGTSSTSTGMVTPSDAQRLQEDEGDQGTT</sequence>
<evidence type="ECO:0000256" key="1">
    <source>
        <dbReference type="SAM" id="MobiDB-lite"/>
    </source>
</evidence>
<gene>
    <name evidence="2" type="ORF">PHM2_177</name>
</gene>
<name>E3ST27_9CAUD</name>
<keyword evidence="3" id="KW-1185">Reference proteome</keyword>
<dbReference type="EMBL" id="GU075905">
    <property type="protein sequence ID" value="ADO99955.1"/>
    <property type="molecule type" value="Genomic_DNA"/>
</dbReference>
<protein>
    <submittedName>
        <fullName evidence="2">Uncharacterized protein</fullName>
    </submittedName>
</protein>
<feature type="compositionally biased region" description="Polar residues" evidence="1">
    <location>
        <begin position="101"/>
        <end position="116"/>
    </location>
</feature>
<dbReference type="KEGG" id="vg:10328048"/>
<accession>E3ST27</accession>
<reference evidence="2 3" key="1">
    <citation type="journal article" date="2010" name="Environ. Microbiol.">
        <title>Genomic analysis of oceanic cyanobacterial myoviruses compared with T4-like myoviruses from diverse hosts and environments.</title>
        <authorList>
            <person name="Sullivan M.B."/>
            <person name="Huang K.H."/>
            <person name="Ignacio-Espinoza J.C."/>
            <person name="Berlin A.M."/>
            <person name="Kelly L."/>
            <person name="Weigele P.R."/>
            <person name="DeFrancesco A.S."/>
            <person name="Kern S.E."/>
            <person name="Thompson L.R."/>
            <person name="Young S."/>
            <person name="Yandava C."/>
            <person name="Fu R."/>
            <person name="Krastins B."/>
            <person name="Chase M."/>
            <person name="Sarracino D."/>
            <person name="Osburne M.S."/>
            <person name="Henn M.R."/>
            <person name="Chisholm S.W."/>
        </authorList>
    </citation>
    <scope>NUCLEOTIDE SEQUENCE [LARGE SCALE GENOMIC DNA]</scope>
    <source>
        <strain evidence="2">M4-259</strain>
    </source>
</reference>
<dbReference type="RefSeq" id="YP_004323546.1">
    <property type="nucleotide sequence ID" value="NC_015284.1"/>
</dbReference>
<organism evidence="2 3">
    <name type="scientific">Prochlorococcus phage P-HM2</name>
    <dbReference type="NCBI Taxonomy" id="445696"/>
    <lineage>
        <taxon>Viruses</taxon>
        <taxon>Duplodnaviria</taxon>
        <taxon>Heunggongvirae</taxon>
        <taxon>Uroviricota</taxon>
        <taxon>Caudoviricetes</taxon>
        <taxon>Eurybiavirus</taxon>
        <taxon>Eurybiavirus PHM2</taxon>
    </lineage>
</organism>
<dbReference type="GeneID" id="10328048"/>
<feature type="region of interest" description="Disordered" evidence="1">
    <location>
        <begin position="97"/>
        <end position="128"/>
    </location>
</feature>
<dbReference type="OrthoDB" id="19252at10239"/>
<proteinExistence type="predicted"/>
<evidence type="ECO:0000313" key="3">
    <source>
        <dbReference type="Proteomes" id="UP000006538"/>
    </source>
</evidence>
<evidence type="ECO:0000313" key="2">
    <source>
        <dbReference type="EMBL" id="ADO99955.1"/>
    </source>
</evidence>
<dbReference type="Proteomes" id="UP000006538">
    <property type="component" value="Segment"/>
</dbReference>